<gene>
    <name evidence="1" type="ORF">RSOLAG1IB_01541</name>
</gene>
<evidence type="ECO:0000313" key="1">
    <source>
        <dbReference type="EMBL" id="CEL55529.1"/>
    </source>
</evidence>
<accession>A0A0B7FF59</accession>
<dbReference type="Proteomes" id="UP000059188">
    <property type="component" value="Unassembled WGS sequence"/>
</dbReference>
<evidence type="ECO:0000313" key="2">
    <source>
        <dbReference type="Proteomes" id="UP000059188"/>
    </source>
</evidence>
<name>A0A0B7FF59_THACB</name>
<sequence>MISALRPINTVARQSVFVVQRRTVISLAKTVVSQYLFDSTSLFYDLSLYLPILPKLIGLIRQDNKTCARLAQFLQATLLYHILPISRVIWVINPSLAHPNYVSGPKMEGALQGVD</sequence>
<reference evidence="1 2" key="1">
    <citation type="submission" date="2014-11" db="EMBL/GenBank/DDBJ databases">
        <authorList>
            <person name="Wibberg Daniel"/>
        </authorList>
    </citation>
    <scope>NUCLEOTIDE SEQUENCE [LARGE SCALE GENOMIC DNA]</scope>
    <source>
        <strain evidence="1">Rhizoctonia solani AG1-IB 7/3/14</strain>
    </source>
</reference>
<dbReference type="AlphaFoldDB" id="A0A0B7FF59"/>
<organism evidence="1 2">
    <name type="scientific">Thanatephorus cucumeris (strain AG1-IB / isolate 7/3/14)</name>
    <name type="common">Lettuce bottom rot fungus</name>
    <name type="synonym">Rhizoctonia solani</name>
    <dbReference type="NCBI Taxonomy" id="1108050"/>
    <lineage>
        <taxon>Eukaryota</taxon>
        <taxon>Fungi</taxon>
        <taxon>Dikarya</taxon>
        <taxon>Basidiomycota</taxon>
        <taxon>Agaricomycotina</taxon>
        <taxon>Agaricomycetes</taxon>
        <taxon>Cantharellales</taxon>
        <taxon>Ceratobasidiaceae</taxon>
        <taxon>Rhizoctonia</taxon>
        <taxon>Rhizoctonia solani AG-1</taxon>
    </lineage>
</organism>
<keyword evidence="2" id="KW-1185">Reference proteome</keyword>
<dbReference type="EMBL" id="LN679101">
    <property type="protein sequence ID" value="CEL55529.1"/>
    <property type="molecule type" value="Genomic_DNA"/>
</dbReference>
<proteinExistence type="predicted"/>
<protein>
    <submittedName>
        <fullName evidence="1">Uncharacterized protein</fullName>
    </submittedName>
</protein>